<reference evidence="4 5" key="1">
    <citation type="journal article" date="2014" name="Int. J. Syst. Evol. Microbiol.">
        <title>Complete genome sequence of Corynebacterium casei LMG S-19264T (=DSM 44701T), isolated from a smear-ripened cheese.</title>
        <authorList>
            <consortium name="US DOE Joint Genome Institute (JGI-PGF)"/>
            <person name="Walter F."/>
            <person name="Albersmeier A."/>
            <person name="Kalinowski J."/>
            <person name="Ruckert C."/>
        </authorList>
    </citation>
    <scope>NUCLEOTIDE SEQUENCE [LARGE SCALE GENOMIC DNA]</scope>
    <source>
        <strain evidence="4 5">CGMCC 4.7111</strain>
    </source>
</reference>
<gene>
    <name evidence="4" type="ORF">GCM10011579_047400</name>
</gene>
<dbReference type="InterPro" id="IPR000182">
    <property type="entry name" value="GNAT_dom"/>
</dbReference>
<dbReference type="Gene3D" id="3.40.630.30">
    <property type="match status" value="1"/>
</dbReference>
<keyword evidence="1" id="KW-0808">Transferase</keyword>
<evidence type="ECO:0000259" key="3">
    <source>
        <dbReference type="PROSITE" id="PS51186"/>
    </source>
</evidence>
<dbReference type="PANTHER" id="PTHR43877:SF2">
    <property type="entry name" value="AMINOALKYLPHOSPHONATE N-ACETYLTRANSFERASE-RELATED"/>
    <property type="match status" value="1"/>
</dbReference>
<dbReference type="Proteomes" id="UP000600365">
    <property type="component" value="Unassembled WGS sequence"/>
</dbReference>
<keyword evidence="5" id="KW-1185">Reference proteome</keyword>
<dbReference type="InterPro" id="IPR050832">
    <property type="entry name" value="Bact_Acetyltransf"/>
</dbReference>
<keyword evidence="2" id="KW-0012">Acyltransferase</keyword>
<proteinExistence type="predicted"/>
<organism evidence="4 5">
    <name type="scientific">Streptomyces albiflavescens</name>
    <dbReference type="NCBI Taxonomy" id="1623582"/>
    <lineage>
        <taxon>Bacteria</taxon>
        <taxon>Bacillati</taxon>
        <taxon>Actinomycetota</taxon>
        <taxon>Actinomycetes</taxon>
        <taxon>Kitasatosporales</taxon>
        <taxon>Streptomycetaceae</taxon>
        <taxon>Streptomyces</taxon>
    </lineage>
</organism>
<dbReference type="GO" id="GO:0016747">
    <property type="term" value="F:acyltransferase activity, transferring groups other than amino-acyl groups"/>
    <property type="evidence" value="ECO:0007669"/>
    <property type="project" value="InterPro"/>
</dbReference>
<evidence type="ECO:0000256" key="2">
    <source>
        <dbReference type="ARBA" id="ARBA00023315"/>
    </source>
</evidence>
<feature type="domain" description="N-acetyltransferase" evidence="3">
    <location>
        <begin position="1"/>
        <end position="167"/>
    </location>
</feature>
<evidence type="ECO:0000256" key="1">
    <source>
        <dbReference type="ARBA" id="ARBA00022679"/>
    </source>
</evidence>
<name>A0A918D6J1_9ACTN</name>
<comment type="caution">
    <text evidence="4">The sequence shown here is derived from an EMBL/GenBank/DDBJ whole genome shotgun (WGS) entry which is preliminary data.</text>
</comment>
<dbReference type="PANTHER" id="PTHR43877">
    <property type="entry name" value="AMINOALKYLPHOSPHONATE N-ACETYLTRANSFERASE-RELATED-RELATED"/>
    <property type="match status" value="1"/>
</dbReference>
<protein>
    <recommendedName>
        <fullName evidence="3">N-acetyltransferase domain-containing protein</fullName>
    </recommendedName>
</protein>
<sequence>MRIEDCSVEDLAVLDHFMPSNSVDGNHRARFARQEAGDSTYLIPWLDDRPVGHAEIRWTGCAAPEVRAARPGCPELNGLLVWPESLRSRGIGGALVRAAEQRAIARGIGLMGLGVGEDNPRAAALYARLGYRPTAAYVDRYAHLAADGERHECADPCVFLVKELSLPGRSVKPS</sequence>
<evidence type="ECO:0000313" key="5">
    <source>
        <dbReference type="Proteomes" id="UP000600365"/>
    </source>
</evidence>
<dbReference type="EMBL" id="BMMM01000008">
    <property type="protein sequence ID" value="GGN71243.1"/>
    <property type="molecule type" value="Genomic_DNA"/>
</dbReference>
<dbReference type="PROSITE" id="PS51186">
    <property type="entry name" value="GNAT"/>
    <property type="match status" value="1"/>
</dbReference>
<dbReference type="Pfam" id="PF00583">
    <property type="entry name" value="Acetyltransf_1"/>
    <property type="match status" value="1"/>
</dbReference>
<dbReference type="RefSeq" id="WP_189188056.1">
    <property type="nucleotide sequence ID" value="NZ_BMMM01000008.1"/>
</dbReference>
<accession>A0A918D6J1</accession>
<evidence type="ECO:0000313" key="4">
    <source>
        <dbReference type="EMBL" id="GGN71243.1"/>
    </source>
</evidence>
<dbReference type="AlphaFoldDB" id="A0A918D6J1"/>
<dbReference type="SUPFAM" id="SSF55729">
    <property type="entry name" value="Acyl-CoA N-acyltransferases (Nat)"/>
    <property type="match status" value="1"/>
</dbReference>
<dbReference type="InterPro" id="IPR016181">
    <property type="entry name" value="Acyl_CoA_acyltransferase"/>
</dbReference>